<keyword evidence="1 4" id="KW-0808">Transferase</keyword>
<dbReference type="SUPFAM" id="SSF55729">
    <property type="entry name" value="Acyl-CoA N-acyltransferases (Nat)"/>
    <property type="match status" value="1"/>
</dbReference>
<evidence type="ECO:0000313" key="4">
    <source>
        <dbReference type="EMBL" id="SQI44117.1"/>
    </source>
</evidence>
<proteinExistence type="predicted"/>
<keyword evidence="2" id="KW-0012">Acyltransferase</keyword>
<keyword evidence="5" id="KW-1185">Reference proteome</keyword>
<dbReference type="InterPro" id="IPR000182">
    <property type="entry name" value="GNAT_dom"/>
</dbReference>
<dbReference type="Gene3D" id="3.40.630.30">
    <property type="match status" value="1"/>
</dbReference>
<name>A0A2X4UW76_9GAMM</name>
<accession>A0A2X4UW76</accession>
<dbReference type="CDD" id="cd04301">
    <property type="entry name" value="NAT_SF"/>
    <property type="match status" value="1"/>
</dbReference>
<evidence type="ECO:0000256" key="1">
    <source>
        <dbReference type="ARBA" id="ARBA00022679"/>
    </source>
</evidence>
<dbReference type="AlphaFoldDB" id="A0A2X4UW76"/>
<dbReference type="PANTHER" id="PTHR43800:SF1">
    <property type="entry name" value="PEPTIDYL-LYSINE N-ACETYLTRANSFERASE YJAB"/>
    <property type="match status" value="1"/>
</dbReference>
<reference evidence="4 5" key="1">
    <citation type="submission" date="2018-06" db="EMBL/GenBank/DDBJ databases">
        <authorList>
            <consortium name="Pathogen Informatics"/>
            <person name="Doyle S."/>
        </authorList>
    </citation>
    <scope>NUCLEOTIDE SEQUENCE [LARGE SCALE GENOMIC DNA]</scope>
    <source>
        <strain evidence="4 5">NCTC12151</strain>
    </source>
</reference>
<dbReference type="PROSITE" id="PS51186">
    <property type="entry name" value="GNAT"/>
    <property type="match status" value="1"/>
</dbReference>
<organism evidence="4 5">
    <name type="scientific">Leminorella richardii</name>
    <dbReference type="NCBI Taxonomy" id="158841"/>
    <lineage>
        <taxon>Bacteria</taxon>
        <taxon>Pseudomonadati</taxon>
        <taxon>Pseudomonadota</taxon>
        <taxon>Gammaproteobacteria</taxon>
        <taxon>Enterobacterales</taxon>
        <taxon>Budviciaceae</taxon>
        <taxon>Leminorella</taxon>
    </lineage>
</organism>
<dbReference type="KEGG" id="lri:NCTC12151_03451"/>
<dbReference type="OrthoDB" id="572496at2"/>
<dbReference type="RefSeq" id="WP_111741714.1">
    <property type="nucleotide sequence ID" value="NZ_LR698987.1"/>
</dbReference>
<dbReference type="InterPro" id="IPR016181">
    <property type="entry name" value="Acyl_CoA_acyltransferase"/>
</dbReference>
<dbReference type="Pfam" id="PF00583">
    <property type="entry name" value="Acetyltransf_1"/>
    <property type="match status" value="1"/>
</dbReference>
<feature type="domain" description="N-acetyltransferase" evidence="3">
    <location>
        <begin position="8"/>
        <end position="173"/>
    </location>
</feature>
<evidence type="ECO:0000256" key="2">
    <source>
        <dbReference type="ARBA" id="ARBA00023315"/>
    </source>
</evidence>
<dbReference type="GO" id="GO:0016747">
    <property type="term" value="F:acyltransferase activity, transferring groups other than amino-acyl groups"/>
    <property type="evidence" value="ECO:0007669"/>
    <property type="project" value="InterPro"/>
</dbReference>
<evidence type="ECO:0000259" key="3">
    <source>
        <dbReference type="PROSITE" id="PS51186"/>
    </source>
</evidence>
<dbReference type="PANTHER" id="PTHR43800">
    <property type="entry name" value="PEPTIDYL-LYSINE N-ACETYLTRANSFERASE YJAB"/>
    <property type="match status" value="1"/>
</dbReference>
<evidence type="ECO:0000313" key="5">
    <source>
        <dbReference type="Proteomes" id="UP000249005"/>
    </source>
</evidence>
<protein>
    <submittedName>
        <fullName evidence="4">Putative acetyltransferase</fullName>
    </submittedName>
</protein>
<sequence length="173" mass="19615">MVVEKGHYPIRLSQIDDLSTIASIERAAASLFSFDILPEEEQQETLPMSMLELAQSEKRLWVAADAQDEPMGFILMDAVGDWGWVKEVGVHPSFGRRGIGRRLIDTAIVWSRHQGSSYVGLTTFRDVAWNGPFYRRIGFNDFGQQALPAFLQDALVQEQVWSRAPRIAMYLNL</sequence>
<dbReference type="Proteomes" id="UP000249005">
    <property type="component" value="Chromosome 1"/>
</dbReference>
<dbReference type="EMBL" id="LS483470">
    <property type="protein sequence ID" value="SQI44117.1"/>
    <property type="molecule type" value="Genomic_DNA"/>
</dbReference>
<gene>
    <name evidence="4" type="ORF">NCTC12151_03451</name>
</gene>